<evidence type="ECO:0000313" key="11">
    <source>
        <dbReference type="Proteomes" id="UP000294862"/>
    </source>
</evidence>
<dbReference type="InterPro" id="IPR000170">
    <property type="entry name" value="High_potential_FeS_prot"/>
</dbReference>
<evidence type="ECO:0000256" key="5">
    <source>
        <dbReference type="ARBA" id="ARBA00022982"/>
    </source>
</evidence>
<evidence type="ECO:0000256" key="2">
    <source>
        <dbReference type="ARBA" id="ARBA00022448"/>
    </source>
</evidence>
<organism evidence="10 11">
    <name type="scientific">Dokdonella fugitiva</name>
    <dbReference type="NCBI Taxonomy" id="328517"/>
    <lineage>
        <taxon>Bacteria</taxon>
        <taxon>Pseudomonadati</taxon>
        <taxon>Pseudomonadota</taxon>
        <taxon>Gammaproteobacteria</taxon>
        <taxon>Lysobacterales</taxon>
        <taxon>Rhodanobacteraceae</taxon>
        <taxon>Dokdonella</taxon>
    </lineage>
</organism>
<dbReference type="RefSeq" id="WP_131997188.1">
    <property type="nucleotide sequence ID" value="NZ_JACGXM010000010.1"/>
</dbReference>
<dbReference type="InterPro" id="IPR006311">
    <property type="entry name" value="TAT_signal"/>
</dbReference>
<keyword evidence="6 8" id="KW-0408">Iron</keyword>
<gene>
    <name evidence="10" type="ORF">EV148_104177</name>
</gene>
<evidence type="ECO:0000256" key="6">
    <source>
        <dbReference type="ARBA" id="ARBA00023004"/>
    </source>
</evidence>
<dbReference type="GO" id="GO:0019646">
    <property type="term" value="P:aerobic electron transport chain"/>
    <property type="evidence" value="ECO:0007669"/>
    <property type="project" value="InterPro"/>
</dbReference>
<evidence type="ECO:0000256" key="7">
    <source>
        <dbReference type="ARBA" id="ARBA00023014"/>
    </source>
</evidence>
<name>A0A4R2IDV6_9GAMM</name>
<evidence type="ECO:0000256" key="1">
    <source>
        <dbReference type="ARBA" id="ARBA00002137"/>
    </source>
</evidence>
<evidence type="ECO:0000256" key="8">
    <source>
        <dbReference type="RuleBase" id="RU000620"/>
    </source>
</evidence>
<comment type="similarity">
    <text evidence="8">Belongs to the high-potential iron-sulfur protein (HiPIP) family.</text>
</comment>
<dbReference type="InterPro" id="IPR036369">
    <property type="entry name" value="HIPIP_sf"/>
</dbReference>
<comment type="function">
    <text evidence="1 8">Specific class of high-redox-potential 4Fe-4S ferredoxins. Functions in anaerobic electron transport in most purple and in some other photosynthetic bacteria and in at least one genus (Paracoccus) of halophilic, denitrifying bacteria.</text>
</comment>
<dbReference type="Proteomes" id="UP000294862">
    <property type="component" value="Unassembled WGS sequence"/>
</dbReference>
<evidence type="ECO:0000259" key="9">
    <source>
        <dbReference type="PROSITE" id="PS51373"/>
    </source>
</evidence>
<feature type="domain" description="High potential iron-sulfur proteins family profile" evidence="9">
    <location>
        <begin position="38"/>
        <end position="113"/>
    </location>
</feature>
<evidence type="ECO:0000256" key="3">
    <source>
        <dbReference type="ARBA" id="ARBA00022485"/>
    </source>
</evidence>
<keyword evidence="3 8" id="KW-0004">4Fe-4S</keyword>
<dbReference type="GO" id="GO:0051539">
    <property type="term" value="F:4 iron, 4 sulfur cluster binding"/>
    <property type="evidence" value="ECO:0007669"/>
    <property type="project" value="UniProtKB-KW"/>
</dbReference>
<accession>A0A4R2IDV6</accession>
<protein>
    <recommendedName>
        <fullName evidence="8">High-potential iron-sulfur protein</fullName>
        <shortName evidence="8">HiPIP</shortName>
    </recommendedName>
</protein>
<keyword evidence="2 8" id="KW-0813">Transport</keyword>
<dbReference type="SUPFAM" id="SSF57652">
    <property type="entry name" value="HIPIP (high potential iron protein)"/>
    <property type="match status" value="1"/>
</dbReference>
<dbReference type="OrthoDB" id="5298540at2"/>
<keyword evidence="4 8" id="KW-0479">Metal-binding</keyword>
<dbReference type="PROSITE" id="PS51373">
    <property type="entry name" value="HIPIP"/>
    <property type="match status" value="1"/>
</dbReference>
<keyword evidence="7 8" id="KW-0411">Iron-sulfur</keyword>
<evidence type="ECO:0000313" key="10">
    <source>
        <dbReference type="EMBL" id="TCO40815.1"/>
    </source>
</evidence>
<sequence length="113" mass="12011">MSDPAESQARRRFLKIAVVGAAVAPVAAGLLPRMAAAQDSAPHLDPNDPTAKALAYTEDANTAKGNPVYKEGSACHNCNFYKGHTEMTYGPCDLFPSKVVSAKGWCASWTKKV</sequence>
<dbReference type="EMBL" id="SLWQ01000004">
    <property type="protein sequence ID" value="TCO40815.1"/>
    <property type="molecule type" value="Genomic_DNA"/>
</dbReference>
<evidence type="ECO:0000256" key="4">
    <source>
        <dbReference type="ARBA" id="ARBA00022723"/>
    </source>
</evidence>
<reference evidence="10 11" key="1">
    <citation type="journal article" date="2015" name="Stand. Genomic Sci.">
        <title>Genomic Encyclopedia of Bacterial and Archaeal Type Strains, Phase III: the genomes of soil and plant-associated and newly described type strains.</title>
        <authorList>
            <person name="Whitman W.B."/>
            <person name="Woyke T."/>
            <person name="Klenk H.P."/>
            <person name="Zhou Y."/>
            <person name="Lilburn T.G."/>
            <person name="Beck B.J."/>
            <person name="De Vos P."/>
            <person name="Vandamme P."/>
            <person name="Eisen J.A."/>
            <person name="Garrity G."/>
            <person name="Hugenholtz P."/>
            <person name="Kyrpides N.C."/>
        </authorList>
    </citation>
    <scope>NUCLEOTIDE SEQUENCE [LARGE SCALE GENOMIC DNA]</scope>
    <source>
        <strain evidence="10 11">A3</strain>
    </source>
</reference>
<dbReference type="GO" id="GO:0046872">
    <property type="term" value="F:metal ion binding"/>
    <property type="evidence" value="ECO:0007669"/>
    <property type="project" value="UniProtKB-KW"/>
</dbReference>
<dbReference type="Pfam" id="PF01355">
    <property type="entry name" value="HIPIP"/>
    <property type="match status" value="1"/>
</dbReference>
<keyword evidence="5 8" id="KW-0249">Electron transport</keyword>
<dbReference type="PROSITE" id="PS51318">
    <property type="entry name" value="TAT"/>
    <property type="match status" value="1"/>
</dbReference>
<comment type="caution">
    <text evidence="10">The sequence shown here is derived from an EMBL/GenBank/DDBJ whole genome shotgun (WGS) entry which is preliminary data.</text>
</comment>
<dbReference type="Gene3D" id="4.10.490.10">
    <property type="entry name" value="High potential iron-sulphur protein"/>
    <property type="match status" value="1"/>
</dbReference>
<dbReference type="GO" id="GO:0009055">
    <property type="term" value="F:electron transfer activity"/>
    <property type="evidence" value="ECO:0007669"/>
    <property type="project" value="InterPro"/>
</dbReference>
<keyword evidence="11" id="KW-1185">Reference proteome</keyword>
<dbReference type="AlphaFoldDB" id="A0A4R2IDV6"/>
<comment type="subunit">
    <text evidence="8">Homodimer.</text>
</comment>
<proteinExistence type="inferred from homology"/>